<feature type="compositionally biased region" description="Basic residues" evidence="1">
    <location>
        <begin position="104"/>
        <end position="115"/>
    </location>
</feature>
<name>A0AAW2GRF6_9HYME</name>
<keyword evidence="3" id="KW-1185">Reference proteome</keyword>
<comment type="caution">
    <text evidence="2">The sequence shown here is derived from an EMBL/GenBank/DDBJ whole genome shotgun (WGS) entry which is preliminary data.</text>
</comment>
<dbReference type="AlphaFoldDB" id="A0AAW2GRF6"/>
<gene>
    <name evidence="2" type="ORF">PUN28_001840</name>
</gene>
<evidence type="ECO:0000256" key="1">
    <source>
        <dbReference type="SAM" id="MobiDB-lite"/>
    </source>
</evidence>
<evidence type="ECO:0000313" key="2">
    <source>
        <dbReference type="EMBL" id="KAL0129850.1"/>
    </source>
</evidence>
<reference evidence="2 3" key="1">
    <citation type="submission" date="2023-03" db="EMBL/GenBank/DDBJ databases">
        <title>High recombination rates correlate with genetic variation in Cardiocondyla obscurior ants.</title>
        <authorList>
            <person name="Errbii M."/>
        </authorList>
    </citation>
    <scope>NUCLEOTIDE SEQUENCE [LARGE SCALE GENOMIC DNA]</scope>
    <source>
        <strain evidence="2">Alpha-2009</strain>
        <tissue evidence="2">Whole body</tissue>
    </source>
</reference>
<protein>
    <submittedName>
        <fullName evidence="2">Uncharacterized protein</fullName>
    </submittedName>
</protein>
<proteinExistence type="predicted"/>
<dbReference type="EMBL" id="JADYXP020000002">
    <property type="protein sequence ID" value="KAL0129850.1"/>
    <property type="molecule type" value="Genomic_DNA"/>
</dbReference>
<feature type="compositionally biased region" description="Basic and acidic residues" evidence="1">
    <location>
        <begin position="94"/>
        <end position="103"/>
    </location>
</feature>
<organism evidence="2 3">
    <name type="scientific">Cardiocondyla obscurior</name>
    <dbReference type="NCBI Taxonomy" id="286306"/>
    <lineage>
        <taxon>Eukaryota</taxon>
        <taxon>Metazoa</taxon>
        <taxon>Ecdysozoa</taxon>
        <taxon>Arthropoda</taxon>
        <taxon>Hexapoda</taxon>
        <taxon>Insecta</taxon>
        <taxon>Pterygota</taxon>
        <taxon>Neoptera</taxon>
        <taxon>Endopterygota</taxon>
        <taxon>Hymenoptera</taxon>
        <taxon>Apocrita</taxon>
        <taxon>Aculeata</taxon>
        <taxon>Formicoidea</taxon>
        <taxon>Formicidae</taxon>
        <taxon>Myrmicinae</taxon>
        <taxon>Cardiocondyla</taxon>
    </lineage>
</organism>
<feature type="region of interest" description="Disordered" evidence="1">
    <location>
        <begin position="93"/>
        <end position="115"/>
    </location>
</feature>
<dbReference type="Proteomes" id="UP001430953">
    <property type="component" value="Unassembled WGS sequence"/>
</dbReference>
<evidence type="ECO:0000313" key="3">
    <source>
        <dbReference type="Proteomes" id="UP001430953"/>
    </source>
</evidence>
<sequence length="115" mass="13396">MATCWRHLFYLAEPSETLGYRDEYDCTTPTSRSAFIHALLRIRHISEKGKERTSKCDGAHCKKPRKKKQQALSVCACVRAHRKKEVVRAAIGDVRAREQEGEKKKRKKKKKKKKK</sequence>
<accession>A0AAW2GRF6</accession>